<feature type="domain" description="PAC" evidence="2">
    <location>
        <begin position="368"/>
        <end position="420"/>
    </location>
</feature>
<dbReference type="InterPro" id="IPR036097">
    <property type="entry name" value="HisK_dim/P_sf"/>
</dbReference>
<dbReference type="SUPFAM" id="SSF47384">
    <property type="entry name" value="Homodimeric domain of signal transducing histidine kinase"/>
    <property type="match status" value="1"/>
</dbReference>
<evidence type="ECO:0000259" key="2">
    <source>
        <dbReference type="PROSITE" id="PS50113"/>
    </source>
</evidence>
<dbReference type="EMBL" id="CP091092">
    <property type="protein sequence ID" value="WFN36320.1"/>
    <property type="molecule type" value="Genomic_DNA"/>
</dbReference>
<evidence type="ECO:0000256" key="1">
    <source>
        <dbReference type="SAM" id="Phobius"/>
    </source>
</evidence>
<keyword evidence="1" id="KW-0812">Transmembrane</keyword>
<dbReference type="SMART" id="SM01079">
    <property type="entry name" value="CHASE"/>
    <property type="match status" value="1"/>
</dbReference>
<dbReference type="PROSITE" id="PS50113">
    <property type="entry name" value="PAC"/>
    <property type="match status" value="1"/>
</dbReference>
<reference evidence="3" key="1">
    <citation type="submission" date="2022-01" db="EMBL/GenBank/DDBJ databases">
        <title>Complete genome of Methanomicrobium antiquum DSM 21220.</title>
        <authorList>
            <person name="Chen S.-C."/>
            <person name="You Y.-T."/>
            <person name="Zhou Y.-Z."/>
            <person name="Lai M.-C."/>
        </authorList>
    </citation>
    <scope>NUCLEOTIDE SEQUENCE</scope>
    <source>
        <strain evidence="3">DSM 21220</strain>
    </source>
</reference>
<dbReference type="InterPro" id="IPR006189">
    <property type="entry name" value="CHASE_dom"/>
</dbReference>
<name>A0AAF0FUT2_9EURY</name>
<feature type="transmembrane region" description="Helical" evidence="1">
    <location>
        <begin position="256"/>
        <end position="276"/>
    </location>
</feature>
<accession>A0AAF0FUT2</accession>
<dbReference type="SMART" id="SM00086">
    <property type="entry name" value="PAC"/>
    <property type="match status" value="1"/>
</dbReference>
<sequence length="503" mass="57497">MVCILVIFLLLPIWHYGCLVYSEKLISDHKETLHHEFSFYSNSITYSINEKIGLIDGVYSFVVAEIDNNKLDSRFNIFAKTLLSGHSELNFIGVAPDGVYTYIYPESGNEFFLNYNFFNDPSPAIVRQNEYLLNGKPFVLRGPVKNHLGKDEIIITKAVFLNGTSDDGDFWGFVSLSVDLPKIYDQSGMFKIHGYNVAMKNDDYGVFYGNESVFDNSPGLYEMTIGNEIWTFAIAPENGWMGFVEDKMSPFRQTTLFFVIFIGILSGYTVYSHMWLNRAFRKRTDELEKAEDELLLKNLAIDSSVSPVVISDESGRIVYMNKAAQNQWNIDEKAAKMREISSLIQNTEFLSDFFKDKTIEEKEKSDSRTGEVLGLRDDGSSFYGIGSVSEVRDKKGIFHGVHCSFVDITAEKESRIREFEALKQIEKNLLRLAALNDEIRNPLAVIVGYASMISGEYSEKILDQAGIIDRLINELDQSWVESEKIREYLRKYYEIDTDESEKS</sequence>
<dbReference type="GO" id="GO:0006355">
    <property type="term" value="P:regulation of DNA-templated transcription"/>
    <property type="evidence" value="ECO:0007669"/>
    <property type="project" value="InterPro"/>
</dbReference>
<dbReference type="CDD" id="cd00082">
    <property type="entry name" value="HisKA"/>
    <property type="match status" value="1"/>
</dbReference>
<dbReference type="Pfam" id="PF00512">
    <property type="entry name" value="HisKA"/>
    <property type="match status" value="1"/>
</dbReference>
<keyword evidence="4" id="KW-1185">Reference proteome</keyword>
<organism evidence="3 4">
    <name type="scientific">Methanomicrobium antiquum</name>
    <dbReference type="NCBI Taxonomy" id="487686"/>
    <lineage>
        <taxon>Archaea</taxon>
        <taxon>Methanobacteriati</taxon>
        <taxon>Methanobacteriota</taxon>
        <taxon>Stenosarchaea group</taxon>
        <taxon>Methanomicrobia</taxon>
        <taxon>Methanomicrobiales</taxon>
        <taxon>Methanomicrobiaceae</taxon>
        <taxon>Methanomicrobium</taxon>
    </lineage>
</organism>
<dbReference type="InterPro" id="IPR035965">
    <property type="entry name" value="PAS-like_dom_sf"/>
</dbReference>
<proteinExistence type="predicted"/>
<evidence type="ECO:0000313" key="3">
    <source>
        <dbReference type="EMBL" id="WFN36320.1"/>
    </source>
</evidence>
<dbReference type="InterPro" id="IPR003661">
    <property type="entry name" value="HisK_dim/P_dom"/>
</dbReference>
<protein>
    <submittedName>
        <fullName evidence="3">PAS domain-containing protein</fullName>
    </submittedName>
</protein>
<keyword evidence="1" id="KW-0472">Membrane</keyword>
<dbReference type="RefSeq" id="WP_278099158.1">
    <property type="nucleotide sequence ID" value="NZ_CP091092.1"/>
</dbReference>
<dbReference type="KEGG" id="manq:L1994_09250"/>
<dbReference type="InterPro" id="IPR013767">
    <property type="entry name" value="PAS_fold"/>
</dbReference>
<evidence type="ECO:0000313" key="4">
    <source>
        <dbReference type="Proteomes" id="UP001218895"/>
    </source>
</evidence>
<keyword evidence="1" id="KW-1133">Transmembrane helix</keyword>
<dbReference type="GO" id="GO:0000155">
    <property type="term" value="F:phosphorelay sensor kinase activity"/>
    <property type="evidence" value="ECO:0007669"/>
    <property type="project" value="InterPro"/>
</dbReference>
<dbReference type="Proteomes" id="UP001218895">
    <property type="component" value="Chromosome"/>
</dbReference>
<dbReference type="SUPFAM" id="SSF55785">
    <property type="entry name" value="PYP-like sensor domain (PAS domain)"/>
    <property type="match status" value="1"/>
</dbReference>
<dbReference type="InterPro" id="IPR001610">
    <property type="entry name" value="PAC"/>
</dbReference>
<dbReference type="Gene3D" id="3.30.450.20">
    <property type="entry name" value="PAS domain"/>
    <property type="match status" value="1"/>
</dbReference>
<dbReference type="Pfam" id="PF00989">
    <property type="entry name" value="PAS"/>
    <property type="match status" value="1"/>
</dbReference>
<dbReference type="AlphaFoldDB" id="A0AAF0FUT2"/>
<dbReference type="GeneID" id="79950582"/>
<gene>
    <name evidence="3" type="ORF">L1994_09250</name>
</gene>
<dbReference type="InterPro" id="IPR000700">
    <property type="entry name" value="PAS-assoc_C"/>
</dbReference>
<dbReference type="NCBIfam" id="TIGR00229">
    <property type="entry name" value="sensory_box"/>
    <property type="match status" value="1"/>
</dbReference>
<dbReference type="CDD" id="cd00130">
    <property type="entry name" value="PAS"/>
    <property type="match status" value="1"/>
</dbReference>
<dbReference type="InterPro" id="IPR000014">
    <property type="entry name" value="PAS"/>
</dbReference>
<dbReference type="SMART" id="SM00388">
    <property type="entry name" value="HisKA"/>
    <property type="match status" value="1"/>
</dbReference>